<dbReference type="Proteomes" id="UP000594262">
    <property type="component" value="Unplaced"/>
</dbReference>
<evidence type="ECO:0000256" key="9">
    <source>
        <dbReference type="SAM" id="MobiDB-lite"/>
    </source>
</evidence>
<evidence type="ECO:0000256" key="5">
    <source>
        <dbReference type="ARBA" id="ARBA00061276"/>
    </source>
</evidence>
<dbReference type="PANTHER" id="PTHR23138:SF94">
    <property type="entry name" value="RAN BINDING PROTEIN 1"/>
    <property type="match status" value="1"/>
</dbReference>
<sequence>MRAKLYRFFTEKDETGWKERGIGEMKIMKHKTNKTCRVVMRRDKTFKLCANHAISGNMEITQHMGNEKALVWSTPSDYADDEPKQETLCVRFGKPESAADFKKIFEECVAACKSGKDGSDKLADDLSTLKVTDEKDSKKEDEKDCTEVNGEKDSEKDKNTEKTEESVEKPED</sequence>
<dbReference type="GO" id="GO:0005096">
    <property type="term" value="F:GTPase activator activity"/>
    <property type="evidence" value="ECO:0007669"/>
    <property type="project" value="UniProtKB-KW"/>
</dbReference>
<feature type="domain" description="RanBD1" evidence="10">
    <location>
        <begin position="1"/>
        <end position="114"/>
    </location>
</feature>
<evidence type="ECO:0000256" key="1">
    <source>
        <dbReference type="ARBA" id="ARBA00022468"/>
    </source>
</evidence>
<evidence type="ECO:0000256" key="2">
    <source>
        <dbReference type="ARBA" id="ARBA00022553"/>
    </source>
</evidence>
<feature type="region of interest" description="Disordered" evidence="9">
    <location>
        <begin position="131"/>
        <end position="172"/>
    </location>
</feature>
<dbReference type="OrthoDB" id="2357150at2759"/>
<dbReference type="InterPro" id="IPR000156">
    <property type="entry name" value="Ran_bind_dom"/>
</dbReference>
<keyword evidence="2" id="KW-0597">Phosphoprotein</keyword>
<protein>
    <recommendedName>
        <fullName evidence="7">Ran-specific GTPase-activating protein</fullName>
    </recommendedName>
    <alternativeName>
        <fullName evidence="8">Ran-binding protein 1</fullName>
    </alternativeName>
</protein>
<dbReference type="Gene3D" id="2.30.29.30">
    <property type="entry name" value="Pleckstrin-homology domain (PH domain)/Phosphotyrosine-binding domain (PTB)"/>
    <property type="match status" value="1"/>
</dbReference>
<dbReference type="InterPro" id="IPR011993">
    <property type="entry name" value="PH-like_dom_sf"/>
</dbReference>
<keyword evidence="3" id="KW-0007">Acetylation</keyword>
<dbReference type="PROSITE" id="PS50196">
    <property type="entry name" value="RANBD1"/>
    <property type="match status" value="1"/>
</dbReference>
<dbReference type="GO" id="GO:0005737">
    <property type="term" value="C:cytoplasm"/>
    <property type="evidence" value="ECO:0007669"/>
    <property type="project" value="TreeGrafter"/>
</dbReference>
<keyword evidence="12" id="KW-1185">Reference proteome</keyword>
<comment type="subunit">
    <text evidence="6">Interacts with RAN (via C-terminus of GTP-bound form) but not with GDP-bound RAN. Identified in a complex composed of RAN, RANGAP1 and RANBP1. Identified in a complex that contains TNPO1, RAN and RANBP1. Identified in a complex that contains CSE1L, KPNA2, RAN and RANBP1. Identified in a complex with nucleotide-free RAN and RCC1.</text>
</comment>
<evidence type="ECO:0000259" key="10">
    <source>
        <dbReference type="PROSITE" id="PS50196"/>
    </source>
</evidence>
<organism evidence="11 12">
    <name type="scientific">Clytia hemisphaerica</name>
    <dbReference type="NCBI Taxonomy" id="252671"/>
    <lineage>
        <taxon>Eukaryota</taxon>
        <taxon>Metazoa</taxon>
        <taxon>Cnidaria</taxon>
        <taxon>Hydrozoa</taxon>
        <taxon>Hydroidolina</taxon>
        <taxon>Leptothecata</taxon>
        <taxon>Obeliida</taxon>
        <taxon>Clytiidae</taxon>
        <taxon>Clytia</taxon>
    </lineage>
</organism>
<dbReference type="FunFam" id="2.30.29.30:FF:000824">
    <property type="entry name" value="Ran-specific GTPase-activating protein"/>
    <property type="match status" value="1"/>
</dbReference>
<evidence type="ECO:0000256" key="8">
    <source>
        <dbReference type="ARBA" id="ARBA00081162"/>
    </source>
</evidence>
<dbReference type="SMART" id="SM00160">
    <property type="entry name" value="RanBD"/>
    <property type="match status" value="1"/>
</dbReference>
<accession>A0A7M5UZ72</accession>
<evidence type="ECO:0000313" key="11">
    <source>
        <dbReference type="EnsemblMetazoa" id="CLYHEMP006589.1"/>
    </source>
</evidence>
<name>A0A7M5UZ72_9CNID</name>
<dbReference type="AlphaFoldDB" id="A0A7M5UZ72"/>
<proteinExistence type="inferred from homology"/>
<evidence type="ECO:0000256" key="3">
    <source>
        <dbReference type="ARBA" id="ARBA00022990"/>
    </source>
</evidence>
<dbReference type="InterPro" id="IPR045255">
    <property type="entry name" value="RanBP1-like"/>
</dbReference>
<dbReference type="PANTHER" id="PTHR23138">
    <property type="entry name" value="RAN BINDING PROTEIN"/>
    <property type="match status" value="1"/>
</dbReference>
<evidence type="ECO:0000256" key="6">
    <source>
        <dbReference type="ARBA" id="ARBA00066150"/>
    </source>
</evidence>
<comment type="similarity">
    <text evidence="5">Belongs to the RANBP1 family.</text>
</comment>
<evidence type="ECO:0000256" key="4">
    <source>
        <dbReference type="ARBA" id="ARBA00056716"/>
    </source>
</evidence>
<keyword evidence="1" id="KW-0343">GTPase activation</keyword>
<dbReference type="Pfam" id="PF00638">
    <property type="entry name" value="Ran_BP1"/>
    <property type="match status" value="1"/>
</dbReference>
<comment type="function">
    <text evidence="4">Plays a role in RAN-dependent nucleocytoplasmic transport. Alleviates the TNPO1-dependent inhibition of RAN GTPase activity and mediates the dissociation of RAN from proteins involved in transport into the nucleus. Induces a conformation change in the complex formed by XPO1 and RAN that triggers the release of the nuclear export signal of cargo proteins. Promotes the disassembly of the complex formed by RAN and importin beta. Promotes dissociation of RAN from a complex with KPNA2 and CSE1L. Required for normal mitotic spindle assembly and normal progress through mitosis via its effect on RAN. Does not increase the RAN GTPase activity by itself, but increases GTP hydrolysis mediated by RANGAP1. Inhibits RCC1-dependent exchange of RAN-bound GDP by GTP.</text>
</comment>
<evidence type="ECO:0000256" key="7">
    <source>
        <dbReference type="ARBA" id="ARBA00067380"/>
    </source>
</evidence>
<evidence type="ECO:0000313" key="12">
    <source>
        <dbReference type="Proteomes" id="UP000594262"/>
    </source>
</evidence>
<dbReference type="SUPFAM" id="SSF50729">
    <property type="entry name" value="PH domain-like"/>
    <property type="match status" value="1"/>
</dbReference>
<dbReference type="EnsemblMetazoa" id="CLYHEMT006589.1">
    <property type="protein sequence ID" value="CLYHEMP006589.1"/>
    <property type="gene ID" value="CLYHEMG006589"/>
</dbReference>
<dbReference type="GO" id="GO:0005643">
    <property type="term" value="C:nuclear pore"/>
    <property type="evidence" value="ECO:0007669"/>
    <property type="project" value="TreeGrafter"/>
</dbReference>
<reference evidence="11" key="1">
    <citation type="submission" date="2021-01" db="UniProtKB">
        <authorList>
            <consortium name="EnsemblMetazoa"/>
        </authorList>
    </citation>
    <scope>IDENTIFICATION</scope>
</reference>